<feature type="binding site" evidence="5">
    <location>
        <position position="285"/>
    </location>
    <ligand>
        <name>glyoxylate</name>
        <dbReference type="ChEBI" id="CHEBI:36655"/>
    </ligand>
</feature>
<feature type="domain" description="FMN hydroxy acid dehydrogenase" evidence="6">
    <location>
        <begin position="7"/>
        <end position="389"/>
    </location>
</feature>
<evidence type="ECO:0000313" key="7">
    <source>
        <dbReference type="EMBL" id="CAI9120919.1"/>
    </source>
</evidence>
<dbReference type="AlphaFoldDB" id="A0AA35Y489"/>
<dbReference type="RefSeq" id="WP_289841180.1">
    <property type="nucleotide sequence ID" value="NZ_CATKSH010000009.1"/>
</dbReference>
<evidence type="ECO:0000313" key="8">
    <source>
        <dbReference type="Proteomes" id="UP001176960"/>
    </source>
</evidence>
<comment type="cofactor">
    <cofactor evidence="1">
        <name>FMN</name>
        <dbReference type="ChEBI" id="CHEBI:58210"/>
    </cofactor>
</comment>
<comment type="similarity">
    <text evidence="3">Belongs to the FMN-dependent alpha-hydroxy acid dehydrogenase family.</text>
</comment>
<feature type="binding site" evidence="5">
    <location>
        <begin position="86"/>
        <end position="88"/>
    </location>
    <ligand>
        <name>FMN</name>
        <dbReference type="ChEBI" id="CHEBI:58210"/>
    </ligand>
</feature>
<evidence type="ECO:0000256" key="5">
    <source>
        <dbReference type="PIRSR" id="PIRSR000138-2"/>
    </source>
</evidence>
<evidence type="ECO:0000256" key="4">
    <source>
        <dbReference type="PIRSR" id="PIRSR000138-1"/>
    </source>
</evidence>
<feature type="binding site" evidence="5">
    <location>
        <position position="261"/>
    </location>
    <ligand>
        <name>FMN</name>
        <dbReference type="ChEBI" id="CHEBI:58210"/>
    </ligand>
</feature>
<dbReference type="Pfam" id="PF01070">
    <property type="entry name" value="FMN_dh"/>
    <property type="match status" value="1"/>
</dbReference>
<evidence type="ECO:0000256" key="2">
    <source>
        <dbReference type="ARBA" id="ARBA00023002"/>
    </source>
</evidence>
<evidence type="ECO:0000256" key="3">
    <source>
        <dbReference type="ARBA" id="ARBA00024042"/>
    </source>
</evidence>
<gene>
    <name evidence="7" type="ORF">LMG32879_001759</name>
</gene>
<keyword evidence="5" id="KW-0285">Flavoprotein</keyword>
<keyword evidence="5" id="KW-0288">FMN</keyword>
<feature type="binding site" evidence="5">
    <location>
        <begin position="338"/>
        <end position="339"/>
    </location>
    <ligand>
        <name>FMN</name>
        <dbReference type="ChEBI" id="CHEBI:58210"/>
    </ligand>
</feature>
<dbReference type="PANTHER" id="PTHR10578">
    <property type="entry name" value="S -2-HYDROXY-ACID OXIDASE-RELATED"/>
    <property type="match status" value="1"/>
</dbReference>
<reference evidence="7" key="1">
    <citation type="submission" date="2023-03" db="EMBL/GenBank/DDBJ databases">
        <authorList>
            <person name="Cleenwerck I."/>
        </authorList>
    </citation>
    <scope>NUCLEOTIDE SEQUENCE</scope>
    <source>
        <strain evidence="7">LMG 32879</strain>
    </source>
</reference>
<evidence type="ECO:0000256" key="1">
    <source>
        <dbReference type="ARBA" id="ARBA00001917"/>
    </source>
</evidence>
<sequence length="394" mass="42443">MTKRRLRSAGSILNLEDFAALARRRLPRAFAAYVSGGAGDGLSLAAAREAFARWCFVPRVLRGTHDRSSRARILGRDYAMPIGISALGASAVLAYDGDIAMARAAFEAGVPYQLSANSITPLEEVIAVNPHAWFAAYFPADRSTIDGVLARLARAGFGTLVITADVPVAAFREPETRAGYAMPFRFAPRILMDIVLSPRWFVGTALRTFFRRGVPHIANIAATRGPHVFTRDIGQIGGADRFTWEDIRHIRAQWKGRLVLKGILSPEDARQAAQDGVDAVIVSSHGGRLSDCMIAPLDALPEIRAACPDLTILLDGGVRRAGDALKAIALGADGVFIGRPFFFAAAAGGEAGIGHALRLLAREMDRELAFLGLLTPLEARDNRLRRRETPGTAP</sequence>
<accession>A0AA35Y489</accession>
<feature type="binding site" evidence="5">
    <location>
        <position position="172"/>
    </location>
    <ligand>
        <name>glyoxylate</name>
        <dbReference type="ChEBI" id="CHEBI:36655"/>
    </ligand>
</feature>
<dbReference type="GO" id="GO:0016491">
    <property type="term" value="F:oxidoreductase activity"/>
    <property type="evidence" value="ECO:0007669"/>
    <property type="project" value="UniProtKB-KW"/>
</dbReference>
<feature type="binding site" evidence="5">
    <location>
        <position position="163"/>
    </location>
    <ligand>
        <name>FMN</name>
        <dbReference type="ChEBI" id="CHEBI:58210"/>
    </ligand>
</feature>
<dbReference type="InterPro" id="IPR000262">
    <property type="entry name" value="FMN-dep_DH"/>
</dbReference>
<evidence type="ECO:0000259" key="6">
    <source>
        <dbReference type="PROSITE" id="PS51349"/>
    </source>
</evidence>
<name>A0AA35Y489_9PROT</name>
<dbReference type="PROSITE" id="PS51349">
    <property type="entry name" value="FMN_HYDROXY_ACID_DH_2"/>
    <property type="match status" value="1"/>
</dbReference>
<protein>
    <submittedName>
        <fullName evidence="7">Alpha-hydroxy acid oxidase</fullName>
    </submittedName>
</protein>
<dbReference type="SUPFAM" id="SSF51395">
    <property type="entry name" value="FMN-linked oxidoreductases"/>
    <property type="match status" value="1"/>
</dbReference>
<dbReference type="PANTHER" id="PTHR10578:SF143">
    <property type="entry name" value="FMN-DEPENDENT ALPHA-HYDROXY ACID DEHYDROGENASE PB1A11.03"/>
    <property type="match status" value="1"/>
</dbReference>
<dbReference type="CDD" id="cd02809">
    <property type="entry name" value="alpha_hydroxyacid_oxid_FMN"/>
    <property type="match status" value="1"/>
</dbReference>
<dbReference type="InterPro" id="IPR012133">
    <property type="entry name" value="Alpha-hydoxy_acid_DH_FMN"/>
</dbReference>
<organism evidence="7 8">
    <name type="scientific">Brytella acorum</name>
    <dbReference type="NCBI Taxonomy" id="2959299"/>
    <lineage>
        <taxon>Bacteria</taxon>
        <taxon>Pseudomonadati</taxon>
        <taxon>Pseudomonadota</taxon>
        <taxon>Alphaproteobacteria</taxon>
        <taxon>Acetobacterales</taxon>
        <taxon>Acetobacteraceae</taxon>
        <taxon>Brytella</taxon>
    </lineage>
</organism>
<feature type="binding site" evidence="5">
    <location>
        <position position="115"/>
    </location>
    <ligand>
        <name>FMN</name>
        <dbReference type="ChEBI" id="CHEBI:58210"/>
    </ligand>
</feature>
<dbReference type="Gene3D" id="3.20.20.70">
    <property type="entry name" value="Aldolase class I"/>
    <property type="match status" value="1"/>
</dbReference>
<feature type="binding site" evidence="5">
    <location>
        <position position="33"/>
    </location>
    <ligand>
        <name>glyoxylate</name>
        <dbReference type="ChEBI" id="CHEBI:36655"/>
    </ligand>
</feature>
<dbReference type="InterPro" id="IPR037396">
    <property type="entry name" value="FMN_HAD"/>
</dbReference>
<comment type="caution">
    <text evidence="7">The sequence shown here is derived from an EMBL/GenBank/DDBJ whole genome shotgun (WGS) entry which is preliminary data.</text>
</comment>
<feature type="binding site" evidence="5">
    <location>
        <position position="288"/>
    </location>
    <ligand>
        <name>glyoxylate</name>
        <dbReference type="ChEBI" id="CHEBI:36655"/>
    </ligand>
</feature>
<dbReference type="GO" id="GO:0010181">
    <property type="term" value="F:FMN binding"/>
    <property type="evidence" value="ECO:0007669"/>
    <property type="project" value="InterPro"/>
</dbReference>
<feature type="binding site" evidence="5">
    <location>
        <begin position="315"/>
        <end position="319"/>
    </location>
    <ligand>
        <name>FMN</name>
        <dbReference type="ChEBI" id="CHEBI:58210"/>
    </ligand>
</feature>
<keyword evidence="2" id="KW-0560">Oxidoreductase</keyword>
<dbReference type="PIRSF" id="PIRSF000138">
    <property type="entry name" value="Al-hdrx_acd_dh"/>
    <property type="match status" value="1"/>
</dbReference>
<dbReference type="EMBL" id="CATKSH010000009">
    <property type="protein sequence ID" value="CAI9120919.1"/>
    <property type="molecule type" value="Genomic_DNA"/>
</dbReference>
<proteinExistence type="inferred from homology"/>
<feature type="active site" description="Proton acceptor" evidence="4">
    <location>
        <position position="285"/>
    </location>
</feature>
<dbReference type="Proteomes" id="UP001176960">
    <property type="component" value="Unassembled WGS sequence"/>
</dbReference>
<feature type="binding site" evidence="5">
    <location>
        <position position="137"/>
    </location>
    <ligand>
        <name>glyoxylate</name>
        <dbReference type="ChEBI" id="CHEBI:36655"/>
    </ligand>
</feature>
<feature type="binding site" evidence="5">
    <location>
        <position position="283"/>
    </location>
    <ligand>
        <name>FMN</name>
        <dbReference type="ChEBI" id="CHEBI:58210"/>
    </ligand>
</feature>
<dbReference type="InterPro" id="IPR013785">
    <property type="entry name" value="Aldolase_TIM"/>
</dbReference>
<keyword evidence="8" id="KW-1185">Reference proteome</keyword>